<dbReference type="Proteomes" id="UP000199092">
    <property type="component" value="Chromosome I"/>
</dbReference>
<dbReference type="NCBIfam" id="TIGR00666">
    <property type="entry name" value="PBP4"/>
    <property type="match status" value="1"/>
</dbReference>
<keyword evidence="4" id="KW-0121">Carboxypeptidase</keyword>
<evidence type="ECO:0000256" key="2">
    <source>
        <dbReference type="ARBA" id="ARBA00022801"/>
    </source>
</evidence>
<dbReference type="InterPro" id="IPR012338">
    <property type="entry name" value="Beta-lactam/transpept-like"/>
</dbReference>
<evidence type="ECO:0000256" key="3">
    <source>
        <dbReference type="SAM" id="MobiDB-lite"/>
    </source>
</evidence>
<protein>
    <submittedName>
        <fullName evidence="4">D-alanyl-D-alanine carboxypeptidase / D-alanyl-D-alanine-endopeptidase (Penicillin-binding protein 4)</fullName>
    </submittedName>
</protein>
<keyword evidence="2" id="KW-0378">Hydrolase</keyword>
<dbReference type="PANTHER" id="PTHR30023:SF0">
    <property type="entry name" value="PENICILLIN-SENSITIVE CARBOXYPEPTIDASE A"/>
    <property type="match status" value="1"/>
</dbReference>
<name>A0A1H1LPZ9_9ACTN</name>
<sequence>MGPRRFAVALVAMLAVVGVILGLVSGFFASAAGSGLRATGLWSDGGASTVSPGTFDSPAATGTPSATAAADGLPRPVLPAATETRVPSARQVAARVAAVDDAAMGGRFSAQVADLATGEVLYAHRAASPAIPASTTKLLTSTAALSLLGPEHVFTTEVVRAGAGKVVLVGGGDPYLASRAPEAGEPASASLAALAATTAKALRKAGRTEVALGYDASLFSGPAWNPRWPAGYADQVTPVSALWVDEGRTAGVSPGPRVPDPARDAAEAFAAALEKKGVEVTRTAKAEAPASARPLARATSLPLEQVVERLLLASDNDAAEVLLRHVALAAHADGSSAEGTRAVRRTLDRLGLWPDDARLQDGSGLARETRVPAEALVDLLRLAADPAHPELRPVLTGLPVAGVEGSLRNRYGDEASRAGRGLVRGKTGTLTGVHALAGYLRTADGTQLAYAFLVNDATDDFAAKVWLDRVSAALSRCGC</sequence>
<feature type="region of interest" description="Disordered" evidence="3">
    <location>
        <begin position="52"/>
        <end position="73"/>
    </location>
</feature>
<dbReference type="GO" id="GO:0006508">
    <property type="term" value="P:proteolysis"/>
    <property type="evidence" value="ECO:0007669"/>
    <property type="project" value="InterPro"/>
</dbReference>
<dbReference type="RefSeq" id="WP_091409403.1">
    <property type="nucleotide sequence ID" value="NZ_LT629749.1"/>
</dbReference>
<gene>
    <name evidence="4" type="ORF">SAMN04488543_0378</name>
</gene>
<comment type="similarity">
    <text evidence="1">Belongs to the peptidase S13 family.</text>
</comment>
<dbReference type="STRING" id="546871.SAMN04488543_0378"/>
<dbReference type="EMBL" id="LT629749">
    <property type="protein sequence ID" value="SDR76576.1"/>
    <property type="molecule type" value="Genomic_DNA"/>
</dbReference>
<dbReference type="AlphaFoldDB" id="A0A1H1LPZ9"/>
<dbReference type="PRINTS" id="PR00922">
    <property type="entry name" value="DADACBPTASE3"/>
</dbReference>
<dbReference type="SUPFAM" id="SSF56601">
    <property type="entry name" value="beta-lactamase/transpeptidase-like"/>
    <property type="match status" value="1"/>
</dbReference>
<organism evidence="4 5">
    <name type="scientific">Friedmanniella luteola</name>
    <dbReference type="NCBI Taxonomy" id="546871"/>
    <lineage>
        <taxon>Bacteria</taxon>
        <taxon>Bacillati</taxon>
        <taxon>Actinomycetota</taxon>
        <taxon>Actinomycetes</taxon>
        <taxon>Propionibacteriales</taxon>
        <taxon>Nocardioidaceae</taxon>
        <taxon>Friedmanniella</taxon>
    </lineage>
</organism>
<keyword evidence="5" id="KW-1185">Reference proteome</keyword>
<dbReference type="GO" id="GO:0000270">
    <property type="term" value="P:peptidoglycan metabolic process"/>
    <property type="evidence" value="ECO:0007669"/>
    <property type="project" value="TreeGrafter"/>
</dbReference>
<evidence type="ECO:0000313" key="4">
    <source>
        <dbReference type="EMBL" id="SDR76576.1"/>
    </source>
</evidence>
<proteinExistence type="inferred from homology"/>
<accession>A0A1H1LPZ9</accession>
<keyword evidence="4" id="KW-0645">Protease</keyword>
<dbReference type="Pfam" id="PF02113">
    <property type="entry name" value="Peptidase_S13"/>
    <property type="match status" value="2"/>
</dbReference>
<dbReference type="InterPro" id="IPR000667">
    <property type="entry name" value="Peptidase_S13"/>
</dbReference>
<feature type="compositionally biased region" description="Low complexity" evidence="3">
    <location>
        <begin position="56"/>
        <end position="72"/>
    </location>
</feature>
<dbReference type="Gene3D" id="3.40.710.10">
    <property type="entry name" value="DD-peptidase/beta-lactamase superfamily"/>
    <property type="match status" value="2"/>
</dbReference>
<dbReference type="GO" id="GO:0004185">
    <property type="term" value="F:serine-type carboxypeptidase activity"/>
    <property type="evidence" value="ECO:0007669"/>
    <property type="project" value="InterPro"/>
</dbReference>
<evidence type="ECO:0000256" key="1">
    <source>
        <dbReference type="ARBA" id="ARBA00006096"/>
    </source>
</evidence>
<evidence type="ECO:0000313" key="5">
    <source>
        <dbReference type="Proteomes" id="UP000199092"/>
    </source>
</evidence>
<reference evidence="4 5" key="1">
    <citation type="submission" date="2016-10" db="EMBL/GenBank/DDBJ databases">
        <authorList>
            <person name="de Groot N.N."/>
        </authorList>
    </citation>
    <scope>NUCLEOTIDE SEQUENCE [LARGE SCALE GENOMIC DNA]</scope>
    <source>
        <strain evidence="4 5">DSM 21741</strain>
    </source>
</reference>
<dbReference type="OrthoDB" id="56883at2"/>
<dbReference type="PANTHER" id="PTHR30023">
    <property type="entry name" value="D-ALANYL-D-ALANINE CARBOXYPEPTIDASE"/>
    <property type="match status" value="1"/>
</dbReference>